<protein>
    <submittedName>
        <fullName evidence="1">Uncharacterized protein</fullName>
    </submittedName>
</protein>
<comment type="caution">
    <text evidence="1">The sequence shown here is derived from an EMBL/GenBank/DDBJ whole genome shotgun (WGS) entry which is preliminary data.</text>
</comment>
<gene>
    <name evidence="1" type="ORF">F4821DRAFT_237692</name>
</gene>
<name>A0ACC0D270_9PEZI</name>
<evidence type="ECO:0000313" key="2">
    <source>
        <dbReference type="Proteomes" id="UP001497680"/>
    </source>
</evidence>
<sequence length="347" mass="40049">MIHLPLPNDLQDAFWGPLDKDCRMRNAEPLENLDISPYIEYYTQQWNAIAATVDGRYVTVRAHHDVLDIVQLLRRGDDRDSIASHLRRKNPDAPEGACEGSINLAARLLLMLKIGVVKCQAAPRGFVEWECGSLADIVKKRFSEPQVLDTQHVRLPKSFNAWAISLIGGLQIEFTDNLADHLLLVDDDTKVLIFHHASFLECQQRSLFPEGLVDETLRTLALLFPQSEFRSSRLGRDEKKAWFRKLCVNSRPCMIDPRVTLCGSLRAEDRQIERFTFWRDRLIILKQAYDDATPKTLSQWWHDRRNGERWYTFWVAMLVLFITTTLGVVQCVESGLQVYKAYYPTSN</sequence>
<dbReference type="EMBL" id="MU394313">
    <property type="protein sequence ID" value="KAI6086652.1"/>
    <property type="molecule type" value="Genomic_DNA"/>
</dbReference>
<evidence type="ECO:0000313" key="1">
    <source>
        <dbReference type="EMBL" id="KAI6086652.1"/>
    </source>
</evidence>
<reference evidence="1 2" key="1">
    <citation type="journal article" date="2022" name="New Phytol.">
        <title>Ecological generalism drives hyperdiversity of secondary metabolite gene clusters in xylarialean endophytes.</title>
        <authorList>
            <person name="Franco M.E.E."/>
            <person name="Wisecaver J.H."/>
            <person name="Arnold A.E."/>
            <person name="Ju Y.M."/>
            <person name="Slot J.C."/>
            <person name="Ahrendt S."/>
            <person name="Moore L.P."/>
            <person name="Eastman K.E."/>
            <person name="Scott K."/>
            <person name="Konkel Z."/>
            <person name="Mondo S.J."/>
            <person name="Kuo A."/>
            <person name="Hayes R.D."/>
            <person name="Haridas S."/>
            <person name="Andreopoulos B."/>
            <person name="Riley R."/>
            <person name="LaButti K."/>
            <person name="Pangilinan J."/>
            <person name="Lipzen A."/>
            <person name="Amirebrahimi M."/>
            <person name="Yan J."/>
            <person name="Adam C."/>
            <person name="Keymanesh K."/>
            <person name="Ng V."/>
            <person name="Louie K."/>
            <person name="Northen T."/>
            <person name="Drula E."/>
            <person name="Henrissat B."/>
            <person name="Hsieh H.M."/>
            <person name="Youens-Clark K."/>
            <person name="Lutzoni F."/>
            <person name="Miadlikowska J."/>
            <person name="Eastwood D.C."/>
            <person name="Hamelin R.C."/>
            <person name="Grigoriev I.V."/>
            <person name="U'Ren J.M."/>
        </authorList>
    </citation>
    <scope>NUCLEOTIDE SEQUENCE [LARGE SCALE GENOMIC DNA]</scope>
    <source>
        <strain evidence="1 2">ER1909</strain>
    </source>
</reference>
<accession>A0ACC0D270</accession>
<organism evidence="1 2">
    <name type="scientific">Hypoxylon rubiginosum</name>
    <dbReference type="NCBI Taxonomy" id="110542"/>
    <lineage>
        <taxon>Eukaryota</taxon>
        <taxon>Fungi</taxon>
        <taxon>Dikarya</taxon>
        <taxon>Ascomycota</taxon>
        <taxon>Pezizomycotina</taxon>
        <taxon>Sordariomycetes</taxon>
        <taxon>Xylariomycetidae</taxon>
        <taxon>Xylariales</taxon>
        <taxon>Hypoxylaceae</taxon>
        <taxon>Hypoxylon</taxon>
    </lineage>
</organism>
<proteinExistence type="predicted"/>
<dbReference type="Proteomes" id="UP001497680">
    <property type="component" value="Unassembled WGS sequence"/>
</dbReference>
<keyword evidence="2" id="KW-1185">Reference proteome</keyword>